<keyword evidence="1" id="KW-1133">Transmembrane helix</keyword>
<dbReference type="OrthoDB" id="9773582at2"/>
<dbReference type="SUPFAM" id="SSF48317">
    <property type="entry name" value="Acid phosphatase/Vanadium-dependent haloperoxidase"/>
    <property type="match status" value="1"/>
</dbReference>
<keyword evidence="1" id="KW-0472">Membrane</keyword>
<feature type="transmembrane region" description="Helical" evidence="1">
    <location>
        <begin position="176"/>
        <end position="195"/>
    </location>
</feature>
<feature type="transmembrane region" description="Helical" evidence="1">
    <location>
        <begin position="48"/>
        <end position="64"/>
    </location>
</feature>
<dbReference type="InterPro" id="IPR000326">
    <property type="entry name" value="PAP2/HPO"/>
</dbReference>
<reference evidence="3 4" key="1">
    <citation type="submission" date="2019-09" db="EMBL/GenBank/DDBJ databases">
        <title>Complete genome sequence of Arachidicoccus sp. B3-10 isolated from apple orchard soil.</title>
        <authorList>
            <person name="Kim H.S."/>
            <person name="Han K.-I."/>
            <person name="Suh M.K."/>
            <person name="Lee K.C."/>
            <person name="Eom M.K."/>
            <person name="Kim J.-S."/>
            <person name="Kang S.W."/>
            <person name="Sin Y."/>
            <person name="Lee J.-S."/>
        </authorList>
    </citation>
    <scope>NUCLEOTIDE SEQUENCE [LARGE SCALE GENOMIC DNA]</scope>
    <source>
        <strain evidence="3 4">B3-10</strain>
    </source>
</reference>
<dbReference type="PANTHER" id="PTHR14969">
    <property type="entry name" value="SPHINGOSINE-1-PHOSPHATE PHOSPHOHYDROLASE"/>
    <property type="match status" value="1"/>
</dbReference>
<accession>A0A5P2FW48</accession>
<dbReference type="Pfam" id="PF01569">
    <property type="entry name" value="PAP2"/>
    <property type="match status" value="1"/>
</dbReference>
<evidence type="ECO:0000256" key="1">
    <source>
        <dbReference type="SAM" id="Phobius"/>
    </source>
</evidence>
<dbReference type="RefSeq" id="WP_131328633.1">
    <property type="nucleotide sequence ID" value="NZ_CP044016.1"/>
</dbReference>
<keyword evidence="1" id="KW-0812">Transmembrane</keyword>
<dbReference type="KEGG" id="arac:E0W69_003375"/>
<feature type="transmembrane region" description="Helical" evidence="1">
    <location>
        <begin position="201"/>
        <end position="222"/>
    </location>
</feature>
<dbReference type="Proteomes" id="UP000292424">
    <property type="component" value="Chromosome"/>
</dbReference>
<dbReference type="AlphaFoldDB" id="A0A5P2FW48"/>
<organism evidence="3 4">
    <name type="scientific">Rhizosphaericola mali</name>
    <dbReference type="NCBI Taxonomy" id="2545455"/>
    <lineage>
        <taxon>Bacteria</taxon>
        <taxon>Pseudomonadati</taxon>
        <taxon>Bacteroidota</taxon>
        <taxon>Chitinophagia</taxon>
        <taxon>Chitinophagales</taxon>
        <taxon>Chitinophagaceae</taxon>
        <taxon>Rhizosphaericola</taxon>
    </lineage>
</organism>
<dbReference type="PANTHER" id="PTHR14969:SF13">
    <property type="entry name" value="AT30094P"/>
    <property type="match status" value="1"/>
</dbReference>
<proteinExistence type="predicted"/>
<protein>
    <submittedName>
        <fullName evidence="3">Phosphatase PAP2 family protein</fullName>
    </submittedName>
</protein>
<evidence type="ECO:0000313" key="4">
    <source>
        <dbReference type="Proteomes" id="UP000292424"/>
    </source>
</evidence>
<evidence type="ECO:0000313" key="3">
    <source>
        <dbReference type="EMBL" id="QES87746.1"/>
    </source>
</evidence>
<dbReference type="InterPro" id="IPR036938">
    <property type="entry name" value="PAP2/HPO_sf"/>
</dbReference>
<keyword evidence="4" id="KW-1185">Reference proteome</keyword>
<dbReference type="Gene3D" id="1.20.144.10">
    <property type="entry name" value="Phosphatidic acid phosphatase type 2/haloperoxidase"/>
    <property type="match status" value="1"/>
</dbReference>
<dbReference type="SMART" id="SM00014">
    <property type="entry name" value="acidPPc"/>
    <property type="match status" value="1"/>
</dbReference>
<name>A0A5P2FW48_9BACT</name>
<evidence type="ECO:0000259" key="2">
    <source>
        <dbReference type="SMART" id="SM00014"/>
    </source>
</evidence>
<sequence>MIRSIGKYSLLICTLVFISFNSFSQDSIVMNLHLRQDSAMYRFTPKKLIIPGIFIAYGVASMHVKPLERLNQSTHNEVVEDHPSKNNLDDYTRYLPAAMVYGLNAFGVNGKHNFKERTILFATSQIILGATTLSAKHFAHEERPDQSNDYSFPSGHAAMAFANAQFLFREYHDSNFWLSLAGYPIAIFTGTYRIINDKHWVGDVVAGAGFGILSTEAAYWLYPTISKWFAKKDKQASAMILPYYQNNTIGLSLVKLL</sequence>
<gene>
    <name evidence="3" type="ORF">E0W69_003375</name>
</gene>
<dbReference type="EMBL" id="CP044016">
    <property type="protein sequence ID" value="QES87746.1"/>
    <property type="molecule type" value="Genomic_DNA"/>
</dbReference>
<feature type="domain" description="Phosphatidic acid phosphatase type 2/haloperoxidase" evidence="2">
    <location>
        <begin position="118"/>
        <end position="219"/>
    </location>
</feature>